<gene>
    <name evidence="2" type="ORF">BN8_02399</name>
</gene>
<keyword evidence="1" id="KW-0472">Membrane</keyword>
<evidence type="ECO:0000256" key="1">
    <source>
        <dbReference type="SAM" id="Phobius"/>
    </source>
</evidence>
<keyword evidence="1" id="KW-0812">Transmembrane</keyword>
<dbReference type="OrthoDB" id="712820at2"/>
<dbReference type="AlphaFoldDB" id="I2GHD6"/>
<protein>
    <recommendedName>
        <fullName evidence="4">Redox-active disulfide protein 2</fullName>
    </recommendedName>
</protein>
<organism evidence="2 3">
    <name type="scientific">Fibrisoma limi BUZ 3</name>
    <dbReference type="NCBI Taxonomy" id="1185876"/>
    <lineage>
        <taxon>Bacteria</taxon>
        <taxon>Pseudomonadati</taxon>
        <taxon>Bacteroidota</taxon>
        <taxon>Cytophagia</taxon>
        <taxon>Cytophagales</taxon>
        <taxon>Spirosomataceae</taxon>
        <taxon>Fibrisoma</taxon>
    </lineage>
</organism>
<evidence type="ECO:0000313" key="3">
    <source>
        <dbReference type="Proteomes" id="UP000009309"/>
    </source>
</evidence>
<proteinExistence type="predicted"/>
<accession>I2GHD6</accession>
<reference evidence="2 3" key="1">
    <citation type="journal article" date="2012" name="J. Bacteriol.">
        <title>Genome Sequence of the Filamentous Bacterium Fibrisoma limi BUZ 3T.</title>
        <authorList>
            <person name="Filippini M."/>
            <person name="Qi W."/>
            <person name="Jaenicke S."/>
            <person name="Goesmann A."/>
            <person name="Smits T.H."/>
            <person name="Bagheri H.C."/>
        </authorList>
    </citation>
    <scope>NUCLEOTIDE SEQUENCE [LARGE SCALE GENOMIC DNA]</scope>
    <source>
        <strain evidence="3">BUZ 3T</strain>
    </source>
</reference>
<dbReference type="Proteomes" id="UP000009309">
    <property type="component" value="Unassembled WGS sequence"/>
</dbReference>
<dbReference type="RefSeq" id="WP_009281895.1">
    <property type="nucleotide sequence ID" value="NZ_CAIT01000006.1"/>
</dbReference>
<keyword evidence="1" id="KW-1133">Transmembrane helix</keyword>
<evidence type="ECO:0008006" key="4">
    <source>
        <dbReference type="Google" id="ProtNLM"/>
    </source>
</evidence>
<feature type="transmembrane region" description="Helical" evidence="1">
    <location>
        <begin position="51"/>
        <end position="69"/>
    </location>
</feature>
<comment type="caution">
    <text evidence="2">The sequence shown here is derived from an EMBL/GenBank/DDBJ whole genome shotgun (WGS) entry which is preliminary data.</text>
</comment>
<dbReference type="eggNOG" id="ENOG50333ZW">
    <property type="taxonomic scope" value="Bacteria"/>
</dbReference>
<sequence length="83" mass="9338">MKGQKFSEMSSEALLKQEKTTKVVTGMLAGMLLILLVMGIVRAFWQGFNSLIFIPFGLLPIVLLNLNSLKEIKKELDTRKDVL</sequence>
<dbReference type="EMBL" id="CAIT01000006">
    <property type="protein sequence ID" value="CCH53311.1"/>
    <property type="molecule type" value="Genomic_DNA"/>
</dbReference>
<keyword evidence="3" id="KW-1185">Reference proteome</keyword>
<name>I2GHD6_9BACT</name>
<evidence type="ECO:0000313" key="2">
    <source>
        <dbReference type="EMBL" id="CCH53311.1"/>
    </source>
</evidence>
<feature type="transmembrane region" description="Helical" evidence="1">
    <location>
        <begin position="21"/>
        <end position="45"/>
    </location>
</feature>